<dbReference type="InterPro" id="IPR029787">
    <property type="entry name" value="Nucleotide_cyclase"/>
</dbReference>
<keyword evidence="1" id="KW-0812">Transmembrane</keyword>
<dbReference type="PANTHER" id="PTHR44757:SF2">
    <property type="entry name" value="BIOFILM ARCHITECTURE MAINTENANCE PROTEIN MBAA"/>
    <property type="match status" value="1"/>
</dbReference>
<dbReference type="PANTHER" id="PTHR44757">
    <property type="entry name" value="DIGUANYLATE CYCLASE DGCP"/>
    <property type="match status" value="1"/>
</dbReference>
<dbReference type="CDD" id="cd01948">
    <property type="entry name" value="EAL"/>
    <property type="match status" value="1"/>
</dbReference>
<keyword evidence="1" id="KW-1133">Transmembrane helix</keyword>
<dbReference type="InterPro" id="IPR000700">
    <property type="entry name" value="PAS-assoc_C"/>
</dbReference>
<dbReference type="OrthoDB" id="9762141at2"/>
<feature type="domain" description="PAC" evidence="2">
    <location>
        <begin position="267"/>
        <end position="318"/>
    </location>
</feature>
<evidence type="ECO:0000259" key="4">
    <source>
        <dbReference type="PROSITE" id="PS50887"/>
    </source>
</evidence>
<protein>
    <submittedName>
        <fullName evidence="5">EAL domain-containing protein</fullName>
    </submittedName>
</protein>
<dbReference type="Pfam" id="PF08447">
    <property type="entry name" value="PAS_3"/>
    <property type="match status" value="1"/>
</dbReference>
<dbReference type="Gene3D" id="3.30.450.20">
    <property type="entry name" value="PAS domain"/>
    <property type="match status" value="2"/>
</dbReference>
<dbReference type="SMART" id="SM00267">
    <property type="entry name" value="GGDEF"/>
    <property type="match status" value="1"/>
</dbReference>
<dbReference type="PROSITE" id="PS50883">
    <property type="entry name" value="EAL"/>
    <property type="match status" value="1"/>
</dbReference>
<dbReference type="SUPFAM" id="SSF55785">
    <property type="entry name" value="PYP-like sensor domain (PAS domain)"/>
    <property type="match status" value="2"/>
</dbReference>
<evidence type="ECO:0000313" key="5">
    <source>
        <dbReference type="EMBL" id="TGY43734.1"/>
    </source>
</evidence>
<proteinExistence type="predicted"/>
<dbReference type="Pfam" id="PF00563">
    <property type="entry name" value="EAL"/>
    <property type="match status" value="1"/>
</dbReference>
<dbReference type="InterPro" id="IPR001610">
    <property type="entry name" value="PAC"/>
</dbReference>
<dbReference type="RefSeq" id="WP_136004355.1">
    <property type="nucleotide sequence ID" value="NZ_SRYR01000001.1"/>
</dbReference>
<evidence type="ECO:0000259" key="3">
    <source>
        <dbReference type="PROSITE" id="PS50883"/>
    </source>
</evidence>
<sequence length="743" mass="85988">MKRRKKKGLVFLFVLAISLYTLTRVEAKNALIIIMAIIILILISDSLYNRRKYYKLHNLIDVNRRRYKSAVEALDGAIWEWSNKNNELFISDKIKEILGISENISSFNEWFRYISDDEREDIVLYIENVIENRSIDDFILEPIFISESGEKLNIQIKGSGKIINNTFYLTGSIKNITEIKKIEKINSNRKDRNILALEVANDIVFWWNVNENIISIGNAIRKYLGVPGEGDLLIPYKKWQEYIKEDDLKGYLEKINSILDSSKNQVYSIEYRIKGANNKYYWIQSKGKKVVENSESIFVYGTLSDITARKEKELEISYLSFNDDVTGIPNRRFFVREINNRLKNYTNEKMAIIFIDLDNFKYVNDTFGHDIGDSLLFEFCNCIKNMNIDDSLFARYGGDEFVLVKYNLKSKGEIKEILNNIIKNLSKPMMIKNKEIFCSLSVGVSIYPTDGLDMGILLKRADMAMYLAKINGKNRYEFFDSNILEILNREFNIEKGLRIAIDNNEIKMLYQPKVSVYNGEVIGFESLVRWHSNELGMVSPNEFIPIAENSGLIITIGKHIIEESLKKCKELSLKTDKKFKMAINLSEVQIRDEEIVKFIDGTIKKLELDASYVEFEITESIIMKYPEKNIKTLEKLKNLGVTLALDDFGTGYSSLSYLRTLPIDVLKIDKSFIDGILIEEKCEYIINSIIELSHYLNLTVVAEGVETKEQLEYLSNISCDVIQGYYFSRPIEFEDAAKMILVS</sequence>
<dbReference type="SMART" id="SM00052">
    <property type="entry name" value="EAL"/>
    <property type="match status" value="1"/>
</dbReference>
<reference evidence="5 6" key="1">
    <citation type="submission" date="2019-04" db="EMBL/GenBank/DDBJ databases">
        <title>Microbes associate with the intestines of laboratory mice.</title>
        <authorList>
            <person name="Navarre W."/>
            <person name="Wong E."/>
            <person name="Huang K."/>
            <person name="Tropini C."/>
            <person name="Ng K."/>
            <person name="Yu B."/>
        </authorList>
    </citation>
    <scope>NUCLEOTIDE SEQUENCE [LARGE SCALE GENOMIC DNA]</scope>
    <source>
        <strain evidence="5 6">NM50_B9-20</strain>
    </source>
</reference>
<dbReference type="NCBIfam" id="TIGR00229">
    <property type="entry name" value="sensory_box"/>
    <property type="match status" value="2"/>
</dbReference>
<dbReference type="CDD" id="cd01949">
    <property type="entry name" value="GGDEF"/>
    <property type="match status" value="1"/>
</dbReference>
<dbReference type="SUPFAM" id="SSF55073">
    <property type="entry name" value="Nucleotide cyclase"/>
    <property type="match status" value="1"/>
</dbReference>
<dbReference type="EMBL" id="SRYR01000001">
    <property type="protein sequence ID" value="TGY43734.1"/>
    <property type="molecule type" value="Genomic_DNA"/>
</dbReference>
<dbReference type="AlphaFoldDB" id="A0A4S2DRC8"/>
<dbReference type="Gene3D" id="3.20.20.450">
    <property type="entry name" value="EAL domain"/>
    <property type="match status" value="1"/>
</dbReference>
<dbReference type="SMART" id="SM00091">
    <property type="entry name" value="PAS"/>
    <property type="match status" value="2"/>
</dbReference>
<evidence type="ECO:0000313" key="6">
    <source>
        <dbReference type="Proteomes" id="UP000306888"/>
    </source>
</evidence>
<dbReference type="InterPro" id="IPR035965">
    <property type="entry name" value="PAS-like_dom_sf"/>
</dbReference>
<name>A0A4S2DRC8_9CLOT</name>
<dbReference type="InterPro" id="IPR052155">
    <property type="entry name" value="Biofilm_reg_signaling"/>
</dbReference>
<evidence type="ECO:0000259" key="2">
    <source>
        <dbReference type="PROSITE" id="PS50113"/>
    </source>
</evidence>
<dbReference type="InterPro" id="IPR000014">
    <property type="entry name" value="PAS"/>
</dbReference>
<organism evidence="5 6">
    <name type="scientific">Clostridium sartagoforme</name>
    <dbReference type="NCBI Taxonomy" id="84031"/>
    <lineage>
        <taxon>Bacteria</taxon>
        <taxon>Bacillati</taxon>
        <taxon>Bacillota</taxon>
        <taxon>Clostridia</taxon>
        <taxon>Eubacteriales</taxon>
        <taxon>Clostridiaceae</taxon>
        <taxon>Clostridium</taxon>
    </lineage>
</organism>
<dbReference type="Pfam" id="PF00990">
    <property type="entry name" value="GGDEF"/>
    <property type="match status" value="1"/>
</dbReference>
<dbReference type="PROSITE" id="PS50887">
    <property type="entry name" value="GGDEF"/>
    <property type="match status" value="1"/>
</dbReference>
<dbReference type="Gene3D" id="3.30.70.270">
    <property type="match status" value="1"/>
</dbReference>
<evidence type="ECO:0000256" key="1">
    <source>
        <dbReference type="SAM" id="Phobius"/>
    </source>
</evidence>
<feature type="transmembrane region" description="Helical" evidence="1">
    <location>
        <begin position="31"/>
        <end position="48"/>
    </location>
</feature>
<dbReference type="InterPro" id="IPR035919">
    <property type="entry name" value="EAL_sf"/>
</dbReference>
<feature type="domain" description="GGDEF" evidence="4">
    <location>
        <begin position="348"/>
        <end position="481"/>
    </location>
</feature>
<gene>
    <name evidence="5" type="ORF">E5347_02660</name>
</gene>
<dbReference type="InterPro" id="IPR001633">
    <property type="entry name" value="EAL_dom"/>
</dbReference>
<keyword evidence="6" id="KW-1185">Reference proteome</keyword>
<dbReference type="NCBIfam" id="TIGR00254">
    <property type="entry name" value="GGDEF"/>
    <property type="match status" value="1"/>
</dbReference>
<dbReference type="Proteomes" id="UP000306888">
    <property type="component" value="Unassembled WGS sequence"/>
</dbReference>
<comment type="caution">
    <text evidence="5">The sequence shown here is derived from an EMBL/GenBank/DDBJ whole genome shotgun (WGS) entry which is preliminary data.</text>
</comment>
<dbReference type="SMART" id="SM00086">
    <property type="entry name" value="PAC"/>
    <property type="match status" value="1"/>
</dbReference>
<accession>A0A4S2DRC8</accession>
<dbReference type="InterPro" id="IPR043128">
    <property type="entry name" value="Rev_trsase/Diguanyl_cyclase"/>
</dbReference>
<dbReference type="PROSITE" id="PS50113">
    <property type="entry name" value="PAC"/>
    <property type="match status" value="1"/>
</dbReference>
<feature type="domain" description="EAL" evidence="3">
    <location>
        <begin position="490"/>
        <end position="743"/>
    </location>
</feature>
<dbReference type="InterPro" id="IPR000160">
    <property type="entry name" value="GGDEF_dom"/>
</dbReference>
<dbReference type="SUPFAM" id="SSF141868">
    <property type="entry name" value="EAL domain-like"/>
    <property type="match status" value="1"/>
</dbReference>
<dbReference type="InterPro" id="IPR013655">
    <property type="entry name" value="PAS_fold_3"/>
</dbReference>
<keyword evidence="1" id="KW-0472">Membrane</keyword>